<protein>
    <submittedName>
        <fullName evidence="1">Uncharacterized protein</fullName>
    </submittedName>
</protein>
<proteinExistence type="predicted"/>
<keyword evidence="1" id="KW-0614">Plasmid</keyword>
<dbReference type="Proteomes" id="UP000057820">
    <property type="component" value="Plasmid 2"/>
</dbReference>
<gene>
    <name evidence="1" type="ORF">ERS450000_05992</name>
</gene>
<evidence type="ECO:0000313" key="2">
    <source>
        <dbReference type="Proteomes" id="UP000057820"/>
    </source>
</evidence>
<name>A0A0H5P9F8_NOCFR</name>
<accession>A0A0H5P9F8</accession>
<evidence type="ECO:0000313" key="1">
    <source>
        <dbReference type="EMBL" id="CRY84352.1"/>
    </source>
</evidence>
<dbReference type="KEGG" id="nfr:ERS450000_05992"/>
<organism evidence="1 2">
    <name type="scientific">Nocardia farcinica</name>
    <dbReference type="NCBI Taxonomy" id="37329"/>
    <lineage>
        <taxon>Bacteria</taxon>
        <taxon>Bacillati</taxon>
        <taxon>Actinomycetota</taxon>
        <taxon>Actinomycetes</taxon>
        <taxon>Mycobacteriales</taxon>
        <taxon>Nocardiaceae</taxon>
        <taxon>Nocardia</taxon>
    </lineage>
</organism>
<dbReference type="EMBL" id="LN868939">
    <property type="protein sequence ID" value="CRY84352.1"/>
    <property type="molecule type" value="Genomic_DNA"/>
</dbReference>
<reference evidence="2" key="1">
    <citation type="submission" date="2015-03" db="EMBL/GenBank/DDBJ databases">
        <authorList>
            <consortium name="Pathogen Informatics"/>
        </authorList>
    </citation>
    <scope>NUCLEOTIDE SEQUENCE [LARGE SCALE GENOMIC DNA]</scope>
    <source>
        <strain evidence="2">NCTC11134</strain>
        <plasmid evidence="2">2</plasmid>
    </source>
</reference>
<dbReference type="AlphaFoldDB" id="A0A0H5P9F8"/>
<geneLocation type="plasmid" evidence="1">
    <name>2</name>
</geneLocation>
<sequence>MSFADEVAAFEKPRPPCKTGEWLSELDKRDAAAFTEFLERGGAVADLHTIAVRNGCPARETQFRRHCRRRCSCYPRQEKTA</sequence>